<protein>
    <submittedName>
        <fullName evidence="1">Uncharacterized protein</fullName>
    </submittedName>
</protein>
<evidence type="ECO:0000313" key="1">
    <source>
        <dbReference type="EMBL" id="AWG44322.1"/>
    </source>
</evidence>
<dbReference type="EMBL" id="CP015328">
    <property type="protein sequence ID" value="AWG44322.1"/>
    <property type="molecule type" value="Genomic_DNA"/>
</dbReference>
<dbReference type="SUPFAM" id="SSF63825">
    <property type="entry name" value="YWTD domain"/>
    <property type="match status" value="1"/>
</dbReference>
<accession>A0A2S1LZS7</accession>
<dbReference type="RefSeq" id="WP_046218389.1">
    <property type="nucleotide sequence ID" value="NZ_CP015328.1"/>
</dbReference>
<keyword evidence="2" id="KW-1185">Reference proteome</keyword>
<organism evidence="1 2">
    <name type="scientific">Priestia filamentosa</name>
    <dbReference type="NCBI Taxonomy" id="1402861"/>
    <lineage>
        <taxon>Bacteria</taxon>
        <taxon>Bacillati</taxon>
        <taxon>Bacillota</taxon>
        <taxon>Bacilli</taxon>
        <taxon>Bacillales</taxon>
        <taxon>Bacillaceae</taxon>
        <taxon>Priestia</taxon>
    </lineage>
</organism>
<gene>
    <name evidence="1" type="ORF">BEH_26415</name>
</gene>
<dbReference type="Proteomes" id="UP000036202">
    <property type="component" value="Plasmid pbeh6"/>
</dbReference>
<keyword evidence="1" id="KW-0614">Plasmid</keyword>
<proteinExistence type="predicted"/>
<geneLocation type="plasmid" evidence="2">
    <name>pbeh6</name>
</geneLocation>
<sequence>MKNRLFSLLILLLILCLVSCSNIKDKNLSDLNYIVKAKEDDIYLSFFDGTGKELKDIKFSAHKKGIFLPDVTEGPPALIVQDGKDSLKIYLSVFNEDRYETYTYNHSKQKVEKMNNIIDSNWNLYLGEKYIYNTVSKGQNTFLQKTTYKNHKVDEIDLPYNNPEKIVSNDKQDTQYVMFNEENKSILVKFKDGKKVKELDFGKQYIGDVEIYNKNIYVAKTKERKDKEDSTPLKEIEIFNADLNKVSTIETKGSPNMIKVKQGIVYVISDGDETLLEEYDTNSLKSMNTIKLGSGSSSIWDILVRDKNKVIVVKNNSLLYVDRGRKKSIDIDGDTKSITLSQPNG</sequence>
<name>A0A2S1LZS7_9BACI</name>
<dbReference type="KEGG" id="beo:BEH_26415"/>
<reference evidence="1 2" key="1">
    <citation type="journal article" date="2015" name="PLoS ONE">
        <title>Genome Sequence of Bacillus endophyticus and Analysis of Its Companion Mechanism in the Ketogulonigenium vulgare-Bacillus Strain Consortium.</title>
        <authorList>
            <person name="Jia N."/>
            <person name="Du J."/>
            <person name="Ding M.Z."/>
            <person name="Gao F."/>
            <person name="Yuan Y.J."/>
        </authorList>
    </citation>
    <scope>NUCLEOTIDE SEQUENCE [LARGE SCALE GENOMIC DNA]</scope>
    <source>
        <strain evidence="1 2">Hbe603</strain>
        <plasmid evidence="2">pbeh6</plasmid>
    </source>
</reference>
<evidence type="ECO:0000313" key="2">
    <source>
        <dbReference type="Proteomes" id="UP000036202"/>
    </source>
</evidence>
<dbReference type="AlphaFoldDB" id="A0A2S1LZS7"/>